<protein>
    <submittedName>
        <fullName evidence="1">Uncharacterized protein</fullName>
    </submittedName>
</protein>
<dbReference type="EMBL" id="JBBPHU010000006">
    <property type="protein sequence ID" value="KAK7516791.1"/>
    <property type="molecule type" value="Genomic_DNA"/>
</dbReference>
<keyword evidence="2" id="KW-1185">Reference proteome</keyword>
<accession>A0ABR1KL24</accession>
<reference evidence="1 2" key="1">
    <citation type="submission" date="2024-04" db="EMBL/GenBank/DDBJ databases">
        <title>Phyllosticta paracitricarpa is synonymous to the EU quarantine fungus P. citricarpa based on phylogenomic analyses.</title>
        <authorList>
            <consortium name="Lawrence Berkeley National Laboratory"/>
            <person name="Van Ingen-Buijs V.A."/>
            <person name="Van Westerhoven A.C."/>
            <person name="Haridas S."/>
            <person name="Skiadas P."/>
            <person name="Martin F."/>
            <person name="Groenewald J.Z."/>
            <person name="Crous P.W."/>
            <person name="Seidl M.F."/>
        </authorList>
    </citation>
    <scope>NUCLEOTIDE SEQUENCE [LARGE SCALE GENOMIC DNA]</scope>
    <source>
        <strain evidence="1 2">CBS 123371</strain>
    </source>
</reference>
<evidence type="ECO:0000313" key="1">
    <source>
        <dbReference type="EMBL" id="KAK7516791.1"/>
    </source>
</evidence>
<dbReference type="Proteomes" id="UP001363622">
    <property type="component" value="Unassembled WGS sequence"/>
</dbReference>
<evidence type="ECO:0000313" key="2">
    <source>
        <dbReference type="Proteomes" id="UP001363622"/>
    </source>
</evidence>
<organism evidence="1 2">
    <name type="scientific">Phyllosticta citriasiana</name>
    <dbReference type="NCBI Taxonomy" id="595635"/>
    <lineage>
        <taxon>Eukaryota</taxon>
        <taxon>Fungi</taxon>
        <taxon>Dikarya</taxon>
        <taxon>Ascomycota</taxon>
        <taxon>Pezizomycotina</taxon>
        <taxon>Dothideomycetes</taxon>
        <taxon>Dothideomycetes incertae sedis</taxon>
        <taxon>Botryosphaeriales</taxon>
        <taxon>Phyllostictaceae</taxon>
        <taxon>Phyllosticta</taxon>
    </lineage>
</organism>
<gene>
    <name evidence="1" type="ORF">IWZ03DRAFT_197639</name>
</gene>
<comment type="caution">
    <text evidence="1">The sequence shown here is derived from an EMBL/GenBank/DDBJ whole genome shotgun (WGS) entry which is preliminary data.</text>
</comment>
<name>A0ABR1KL24_9PEZI</name>
<proteinExistence type="predicted"/>
<sequence>MKVVRQQRLRRLVDESETDDGIPLPCSMYNHESLTPRAASTHRTAPPHNLNVNVYPTLPTPSPFPENDATVNIKQNQKKHQLPGSSSQCGKQPNLRVVQPCQRQLPASPTLAHEARKRHKKLHEIFPFLSARALLRTHSPTPLPQPTAVLESRHLPCPNTYKTLLPSSRCCSGRRFLRVSSRPCRPLLLTMTGLTLTGWMDEREVKCHPSHPTCV</sequence>